<dbReference type="InterPro" id="IPR045851">
    <property type="entry name" value="AMP-bd_C_sf"/>
</dbReference>
<dbReference type="EMBL" id="JACHJQ010000006">
    <property type="protein sequence ID" value="MBB4909325.1"/>
    <property type="molecule type" value="Genomic_DNA"/>
</dbReference>
<dbReference type="GO" id="GO:0005829">
    <property type="term" value="C:cytosol"/>
    <property type="evidence" value="ECO:0007669"/>
    <property type="project" value="TreeGrafter"/>
</dbReference>
<evidence type="ECO:0000313" key="3">
    <source>
        <dbReference type="EMBL" id="MBB4909325.1"/>
    </source>
</evidence>
<dbReference type="GO" id="GO:0009239">
    <property type="term" value="P:enterobactin biosynthetic process"/>
    <property type="evidence" value="ECO:0007669"/>
    <property type="project" value="TreeGrafter"/>
</dbReference>
<sequence length="1061" mass="110856">MALDSNVPRLVTSPAQDRWWYLSQVDGPTPAHRYAYEVTGQLDVAGLRTAWRALVVRHEALRTTFAAPDGIPQREVGTEADNELRVVTGAAPDAFDAGRLDAGPLTRLTLVTTGPTEHLLVLDTHPAVVDRLSADILLTELSACYAAAIAAVRPALARSAPRYADFAQWQRERAEEPGEHGALDWWTSVLTPPPSALALPADRPRRDGPVGPGGVVDFVWDRVAPAIVALADAEGTSDDVVLLAAFQALLHRQSAAERVAVGVPVSIRRPDDAGQVGAFENLVVLPADFTDGLTFGEHLRRVAATATTARANADVPFDHVVRAVRPERDPLRTPLVDALLVHATRPAPRLVGTEVRAVATAGPAVTADVTLTIHRVGGADDGVSGSLVYRTGLFDDGSARQLIEQLRTLLTAAVDQPALPIGELPLEAPDRLLATTRAADLTAEDGDGTTVGTRIHAFADAHPDAPAVVLGDTVTSYGDLVRDAGAVTTALRAAGAVDGAAVAVRLPQGPQQVAALLGVLDAGAHLVCLGTGDAGERGRAVLDDLRPVCLLAAGDTATDDLASWYREQLAGRVLDVADLGEPGAVVPAPSQPDARAYVAYTSGSTGKPKGIPTTHASISQFVGWFADEFRVGPGARLAQWAAAGYDASLVETFAALTSGATLYLVPDRIRAHPEKLVDWLAAERITVFQTVPTFAREILKAATAKAATPQDTAGSLGALDHLLLAGEALPGELANAVRTALPSVRLVNLYGPTETILATWYEVTGEQSGIVPIGGPIAGRQVLVVDDQDRPCPTGVTGHLVVLSPHVTTGYTGAAAGERAAFEPPRAPDGHGVAAVPCYRTGDFGRRRFDGSLEFLGRQDLQVKFQGVRIELTDLETALAECESIAECAVTAVTNAEGLVTRLVAHVVPVRDETGAALGSAKDWRAVLQARFGRSKYSLSFHTMLGLPRNLGGKVDRRRLPVPGATSAAAETAVPAEAEVADALAAVWSDVVGAAPAGPDESFFAAGGHSLLVPVLLSRVFERVGVAVPVREFLADPTIAGLSARSASSGGAVAVPETRIG</sequence>
<dbReference type="GO" id="GO:0047527">
    <property type="term" value="F:2,3-dihydroxybenzoate-serine ligase activity"/>
    <property type="evidence" value="ECO:0007669"/>
    <property type="project" value="TreeGrafter"/>
</dbReference>
<dbReference type="InterPro" id="IPR023213">
    <property type="entry name" value="CAT-like_dom_sf"/>
</dbReference>
<dbReference type="Gene3D" id="3.40.50.12780">
    <property type="entry name" value="N-terminal domain of ligase-like"/>
    <property type="match status" value="1"/>
</dbReference>
<dbReference type="InterPro" id="IPR020845">
    <property type="entry name" value="AMP-binding_CS"/>
</dbReference>
<gene>
    <name evidence="3" type="ORF">FHR82_005583</name>
</gene>
<dbReference type="InterPro" id="IPR036736">
    <property type="entry name" value="ACP-like_sf"/>
</dbReference>
<dbReference type="InterPro" id="IPR000873">
    <property type="entry name" value="AMP-dep_synth/lig_dom"/>
</dbReference>
<dbReference type="PROSITE" id="PS00455">
    <property type="entry name" value="AMP_BINDING"/>
    <property type="match status" value="1"/>
</dbReference>
<dbReference type="Pfam" id="PF00501">
    <property type="entry name" value="AMP-binding"/>
    <property type="match status" value="1"/>
</dbReference>
<keyword evidence="4" id="KW-1185">Reference proteome</keyword>
<dbReference type="SUPFAM" id="SSF52777">
    <property type="entry name" value="CoA-dependent acyltransferases"/>
    <property type="match status" value="2"/>
</dbReference>
<comment type="caution">
    <text evidence="3">The sequence shown here is derived from an EMBL/GenBank/DDBJ whole genome shotgun (WGS) entry which is preliminary data.</text>
</comment>
<name>A0A7W7Q958_9PSEU</name>
<dbReference type="Gene3D" id="1.10.1200.10">
    <property type="entry name" value="ACP-like"/>
    <property type="match status" value="1"/>
</dbReference>
<dbReference type="PANTHER" id="PTHR45527">
    <property type="entry name" value="NONRIBOSOMAL PEPTIDE SYNTHETASE"/>
    <property type="match status" value="1"/>
</dbReference>
<dbReference type="GO" id="GO:0031177">
    <property type="term" value="F:phosphopantetheine binding"/>
    <property type="evidence" value="ECO:0007669"/>
    <property type="project" value="TreeGrafter"/>
</dbReference>
<dbReference type="GO" id="GO:0043041">
    <property type="term" value="P:amino acid activation for nonribosomal peptide biosynthetic process"/>
    <property type="evidence" value="ECO:0007669"/>
    <property type="project" value="TreeGrafter"/>
</dbReference>
<dbReference type="InterPro" id="IPR001242">
    <property type="entry name" value="Condensation_dom"/>
</dbReference>
<dbReference type="Pfam" id="PF00668">
    <property type="entry name" value="Condensation"/>
    <property type="match status" value="1"/>
</dbReference>
<dbReference type="Gene3D" id="3.30.300.30">
    <property type="match status" value="1"/>
</dbReference>
<feature type="domain" description="Carrier" evidence="2">
    <location>
        <begin position="975"/>
        <end position="1050"/>
    </location>
</feature>
<evidence type="ECO:0000259" key="2">
    <source>
        <dbReference type="PROSITE" id="PS50075"/>
    </source>
</evidence>
<dbReference type="GO" id="GO:0009366">
    <property type="term" value="C:enterobactin synthetase complex"/>
    <property type="evidence" value="ECO:0007669"/>
    <property type="project" value="TreeGrafter"/>
</dbReference>
<protein>
    <submittedName>
        <fullName evidence="3">Amino acid adenylation domain-containing protein</fullName>
    </submittedName>
</protein>
<evidence type="ECO:0000313" key="4">
    <source>
        <dbReference type="Proteomes" id="UP000520767"/>
    </source>
</evidence>
<dbReference type="RefSeq" id="WP_184813442.1">
    <property type="nucleotide sequence ID" value="NZ_JACHJQ010000006.1"/>
</dbReference>
<dbReference type="InterPro" id="IPR009081">
    <property type="entry name" value="PP-bd_ACP"/>
</dbReference>
<dbReference type="Proteomes" id="UP000520767">
    <property type="component" value="Unassembled WGS sequence"/>
</dbReference>
<dbReference type="Pfam" id="PF00550">
    <property type="entry name" value="PP-binding"/>
    <property type="match status" value="1"/>
</dbReference>
<organism evidence="3 4">
    <name type="scientific">Actinophytocola algeriensis</name>
    <dbReference type="NCBI Taxonomy" id="1768010"/>
    <lineage>
        <taxon>Bacteria</taxon>
        <taxon>Bacillati</taxon>
        <taxon>Actinomycetota</taxon>
        <taxon>Actinomycetes</taxon>
        <taxon>Pseudonocardiales</taxon>
        <taxon>Pseudonocardiaceae</taxon>
    </lineage>
</organism>
<dbReference type="Gene3D" id="3.30.559.30">
    <property type="entry name" value="Nonribosomal peptide synthetase, condensation domain"/>
    <property type="match status" value="1"/>
</dbReference>
<proteinExistence type="predicted"/>
<accession>A0A7W7Q958</accession>
<comment type="cofactor">
    <cofactor evidence="1">
        <name>pantetheine 4'-phosphate</name>
        <dbReference type="ChEBI" id="CHEBI:47942"/>
    </cofactor>
</comment>
<dbReference type="InterPro" id="IPR042099">
    <property type="entry name" value="ANL_N_sf"/>
</dbReference>
<dbReference type="Gene3D" id="3.30.559.10">
    <property type="entry name" value="Chloramphenicol acetyltransferase-like domain"/>
    <property type="match status" value="1"/>
</dbReference>
<dbReference type="AlphaFoldDB" id="A0A7W7Q958"/>
<dbReference type="SUPFAM" id="SSF47336">
    <property type="entry name" value="ACP-like"/>
    <property type="match status" value="1"/>
</dbReference>
<dbReference type="PANTHER" id="PTHR45527:SF1">
    <property type="entry name" value="FATTY ACID SYNTHASE"/>
    <property type="match status" value="1"/>
</dbReference>
<evidence type="ECO:0000256" key="1">
    <source>
        <dbReference type="ARBA" id="ARBA00001957"/>
    </source>
</evidence>
<dbReference type="SUPFAM" id="SSF56801">
    <property type="entry name" value="Acetyl-CoA synthetase-like"/>
    <property type="match status" value="1"/>
</dbReference>
<dbReference type="GO" id="GO:0008610">
    <property type="term" value="P:lipid biosynthetic process"/>
    <property type="evidence" value="ECO:0007669"/>
    <property type="project" value="UniProtKB-ARBA"/>
</dbReference>
<reference evidence="3 4" key="1">
    <citation type="submission" date="2020-08" db="EMBL/GenBank/DDBJ databases">
        <title>Genomic Encyclopedia of Type Strains, Phase III (KMG-III): the genomes of soil and plant-associated and newly described type strains.</title>
        <authorList>
            <person name="Whitman W."/>
        </authorList>
    </citation>
    <scope>NUCLEOTIDE SEQUENCE [LARGE SCALE GENOMIC DNA]</scope>
    <source>
        <strain evidence="3 4">CECT 8960</strain>
    </source>
</reference>
<dbReference type="PROSITE" id="PS50075">
    <property type="entry name" value="CARRIER"/>
    <property type="match status" value="1"/>
</dbReference>